<dbReference type="Proteomes" id="UP000829116">
    <property type="component" value="Plasmid pW51-a"/>
</dbReference>
<dbReference type="EMBL" id="CP093246">
    <property type="protein sequence ID" value="UNH32444.1"/>
    <property type="molecule type" value="Genomic_DNA"/>
</dbReference>
<gene>
    <name evidence="2" type="ORF">MNY72_17105</name>
</gene>
<proteinExistence type="predicted"/>
<feature type="transmembrane region" description="Helical" evidence="1">
    <location>
        <begin position="85"/>
        <end position="108"/>
    </location>
</feature>
<keyword evidence="1" id="KW-0812">Transmembrane</keyword>
<geneLocation type="plasmid" evidence="2 3">
    <name>pW51-a</name>
</geneLocation>
<protein>
    <submittedName>
        <fullName evidence="2">Uncharacterized protein</fullName>
    </submittedName>
</protein>
<name>A0A9Q8Q5K2_9GAMM</name>
<keyword evidence="1" id="KW-1133">Transmembrane helix</keyword>
<feature type="transmembrane region" description="Helical" evidence="1">
    <location>
        <begin position="300"/>
        <end position="318"/>
    </location>
</feature>
<keyword evidence="2" id="KW-0614">Plasmid</keyword>
<dbReference type="AlphaFoldDB" id="A0A9Q8Q5K2"/>
<reference evidence="2" key="1">
    <citation type="submission" date="2022-03" db="EMBL/GenBank/DDBJ databases">
        <title>ESBL-producing Moellerella wisconsensis and Escherichia marmotae isolated from wild game meat.</title>
        <authorList>
            <person name="Biggel M."/>
        </authorList>
    </citation>
    <scope>NUCLEOTIDE SEQUENCE</scope>
    <source>
        <strain evidence="2">W51</strain>
        <plasmid evidence="2">pW51-a</plasmid>
    </source>
</reference>
<sequence length="332" mass="36134">MVKAEPDIITTEKRIQHKRNRLFLTGCILLLFAGLFWLISWMQHFELETFYAMATINPVDLSIAVGAAGEAGIEEGQFVTIGGVLGGYLSYLVPFSGAVVLVVCGVAMIQAEAWVMVFAVPFMGAAFLMNVLVDDEPKTLPKAPIIQTAALVLTGEVDELLRALTTENPNSGLILKDAMEKGINDDNAVTQLEGYMRQGYAAGDTRRAMNMSLALVQALTVAAENTFDKAEGNKLLDQASRVAGLSVRIMKSYGPVKNELAYRLYELAQRLEPDIANNAKPAIELKYQESAKTAGVLRTLKGVFLMMAVILIVLAGFANRNLCVLKQLKTDV</sequence>
<feature type="transmembrane region" description="Helical" evidence="1">
    <location>
        <begin position="21"/>
        <end position="39"/>
    </location>
</feature>
<organism evidence="2 3">
    <name type="scientific">Moellerella wisconsensis</name>
    <dbReference type="NCBI Taxonomy" id="158849"/>
    <lineage>
        <taxon>Bacteria</taxon>
        <taxon>Pseudomonadati</taxon>
        <taxon>Pseudomonadota</taxon>
        <taxon>Gammaproteobacteria</taxon>
        <taxon>Enterobacterales</taxon>
        <taxon>Morganellaceae</taxon>
        <taxon>Moellerella</taxon>
    </lineage>
</organism>
<evidence type="ECO:0000313" key="3">
    <source>
        <dbReference type="Proteomes" id="UP000829116"/>
    </source>
</evidence>
<feature type="transmembrane region" description="Helical" evidence="1">
    <location>
        <begin position="114"/>
        <end position="133"/>
    </location>
</feature>
<evidence type="ECO:0000256" key="1">
    <source>
        <dbReference type="SAM" id="Phobius"/>
    </source>
</evidence>
<evidence type="ECO:0000313" key="2">
    <source>
        <dbReference type="EMBL" id="UNH32444.1"/>
    </source>
</evidence>
<keyword evidence="1" id="KW-0472">Membrane</keyword>
<accession>A0A9Q8Q5K2</accession>
<dbReference type="RefSeq" id="WP_137022467.1">
    <property type="nucleotide sequence ID" value="NZ_CAWQWN010000002.1"/>
</dbReference>